<dbReference type="OrthoDB" id="10032891at2759"/>
<dbReference type="Proteomes" id="UP000198287">
    <property type="component" value="Unassembled WGS sequence"/>
</dbReference>
<dbReference type="Gene3D" id="1.10.287.110">
    <property type="entry name" value="DnaJ domain"/>
    <property type="match status" value="1"/>
</dbReference>
<name>A0A226DRF6_FOLCA</name>
<evidence type="ECO:0000259" key="6">
    <source>
        <dbReference type="PROSITE" id="PS50076"/>
    </source>
</evidence>
<sequence>MEEITNYYGILGVNPRATEDEIKRAYRAQQLIHHPDKGGDAELCKKLNQAYKILSDALLRRDFDQEFDDEEDDVSFGGRGDKSSFQLPPDGERASERWRQKVAKWEEEYNSGNGISPLNLPLIVDTIKAFVSQYDSILSQNAKNNRTEDVYYCHICEKFYPSDDTHYTVAVQPYTNLFEPHRDEQLYPTTKARFGSTFGENVTSWEPSRFSHSEETLAFWGSPEWKNWNHVQPRVTKLIQSTKINCEWPGEKLDKINFTKLPGFLLNDVTFKNTDVKIKLDKCLNFSDQADLAGETLTILVDDAASESRPPFPNPTFVANPPGKFQNAWHCSYCDVTFGYVIPQRHHCRRCGKTVCLSCSLPNQRIFSVGYSSARMCATCIPLETTWTLQLWTNYVIGVINETKDETCEDDVIELFALGCINFDWHSGISPLPNDCKILLDLAKKTKMYKFYLALARFFTLSQQSWEEIAIFFCSKQLFGFAAKCILSMNKDDANWESLAHKFAKYDSFAQLSAHCVLEARLLPNQLFSLTKKIFALSGHKLTPLVQFCANFTLVRNQKEETAPFFAAVGKMLIETEMRPLAFYFLDEMKAEVQEGWIDDLGNFLWTQNHYDALHLLFKYRREKLPRADVIPAGSPILCALYLQQGSSNESDYAVLVTLATTMLKRLLKKKSVDAILPLGTYLNSVSSPSKNWIHDISENAETDNEILLLCAKLSKLFDSGDIYYKMGMALRQRNDKILADLCFLVGRTHPENVADDFYDAGDHKSAIEYYLQVGDMPERILWEKGEALMTKGGDKVSSYFYFWEIIKKIEPLPRPQKIPVYIDLAILLFGGDFNSGLQNVFKTIVAEFRDEFENSDAFQDLHEFMLAQFLKQEDNEKLAIAVLHYLPGKWDVASKQKFSSSFSPQFKTRVTTALESYNLESLAEALVDTNARNVASLEQIICQHDYFCNLDVEKLPAIFKISYHMITGCILKVRGDVVRAINHFNACLHLSPQVGRATVNSAISILLDFHLHFQTVQSLLDELMRVSKKCDKHVTLPDPFHKFKAFLNFKGNQELVTIRKVEAAIKNQAIGFEAAMSYLDFSASADSGTVLISCWTCAISKLVDTLTTKNLEDGRVYAISSLICELVTVVFLFTRRICTPHFEGIISAWLLKALIIAGKSMDNIRLPRSPSPSIKILLQKLLESRIGCLKVNPFVLDDTFYPILDNLYVSMIQAEFQKHFFTHRITNPYCHTGILPTHLFAYHKFDGVWRGWIDDDFLATKQVCIDAILAKKFWREDMVKDNLEWGLQPRDADGFVRHCNKLSFVNAEKTTKLLPRQKSYESFDGFIFDKNTGKVEFLLRNRPLLLNLVKGRKPKLFSLDDVMEVCREEISAAFFTLEEPSGGENFRSHPFQEMRFGPSRLKGTNYLATMARADILLKEITTGVEISSTPPFRMRSTSVNLLQNLPPDLHEILGPIKNDKVTSLLQECVHRFWIEIDDIPYKMEETEGAITVRFGPVAARLCTRPMTRNLEGELEDVFNEGEDTPEEQFAKNFTQSYDKIGTHFPELLRLKELMKMSFMARILKGIARSVQSSREEAETQAYYEDLCVKTKSELRRIYSQISSYPQCTPAKIREVLNDAARSAGISTYQLGYDERNKLESKIRAQLEKSDADVLNHYCSTFSETFGLQSTLQFRDRVRDWLSSGRLDTLGDDLARAAVQKILREAGQVLANLLGLTGISPLERDKNEEIENRLTCSWVPAAFCNDSEDGSSVRKVYGGVSMMANGVCTSGITSSLGTSRVSAGGSGSRPPPSSAPPAPPPPPPSTGSRSMAGRTAKLREIMNDPKQGSHIRGWIRQEVNQIERGQRNYIRNPPGHDLAHWRGYESAKGYDYSHSNLQVRDLHKLQHKYDKNGKLNKDRGRNE</sequence>
<keyword evidence="2 4" id="KW-0863">Zinc-finger</keyword>
<dbReference type="CDD" id="cd06257">
    <property type="entry name" value="DnaJ"/>
    <property type="match status" value="1"/>
</dbReference>
<dbReference type="InterPro" id="IPR013083">
    <property type="entry name" value="Znf_RING/FYVE/PHD"/>
</dbReference>
<dbReference type="InterPro" id="IPR029097">
    <property type="entry name" value="Ntox8"/>
</dbReference>
<dbReference type="PROSITE" id="PS50178">
    <property type="entry name" value="ZF_FYVE"/>
    <property type="match status" value="1"/>
</dbReference>
<evidence type="ECO:0000256" key="2">
    <source>
        <dbReference type="ARBA" id="ARBA00022771"/>
    </source>
</evidence>
<comment type="caution">
    <text evidence="8">The sequence shown here is derived from an EMBL/GenBank/DDBJ whole genome shotgun (WGS) entry which is preliminary data.</text>
</comment>
<evidence type="ECO:0000313" key="9">
    <source>
        <dbReference type="Proteomes" id="UP000198287"/>
    </source>
</evidence>
<dbReference type="Gene3D" id="3.30.40.10">
    <property type="entry name" value="Zinc/RING finger domain, C3HC4 (zinc finger)"/>
    <property type="match status" value="1"/>
</dbReference>
<keyword evidence="3" id="KW-0862">Zinc</keyword>
<organism evidence="8 9">
    <name type="scientific">Folsomia candida</name>
    <name type="common">Springtail</name>
    <dbReference type="NCBI Taxonomy" id="158441"/>
    <lineage>
        <taxon>Eukaryota</taxon>
        <taxon>Metazoa</taxon>
        <taxon>Ecdysozoa</taxon>
        <taxon>Arthropoda</taxon>
        <taxon>Hexapoda</taxon>
        <taxon>Collembola</taxon>
        <taxon>Entomobryomorpha</taxon>
        <taxon>Isotomoidea</taxon>
        <taxon>Isotomidae</taxon>
        <taxon>Proisotominae</taxon>
        <taxon>Folsomia</taxon>
    </lineage>
</organism>
<dbReference type="InterPro" id="IPR000306">
    <property type="entry name" value="Znf_FYVE"/>
</dbReference>
<dbReference type="InterPro" id="IPR050817">
    <property type="entry name" value="DjlA_DnaK_co-chaperone"/>
</dbReference>
<evidence type="ECO:0000256" key="3">
    <source>
        <dbReference type="ARBA" id="ARBA00022833"/>
    </source>
</evidence>
<accession>A0A226DRF6</accession>
<evidence type="ECO:0000256" key="1">
    <source>
        <dbReference type="ARBA" id="ARBA00022723"/>
    </source>
</evidence>
<dbReference type="InterPro" id="IPR011011">
    <property type="entry name" value="Znf_FYVE_PHD"/>
</dbReference>
<dbReference type="SMART" id="SM00064">
    <property type="entry name" value="FYVE"/>
    <property type="match status" value="1"/>
</dbReference>
<dbReference type="Pfam" id="PF15545">
    <property type="entry name" value="Ntox8"/>
    <property type="match status" value="1"/>
</dbReference>
<dbReference type="STRING" id="158441.A0A226DRF6"/>
<dbReference type="Pfam" id="PF00226">
    <property type="entry name" value="DnaJ"/>
    <property type="match status" value="1"/>
</dbReference>
<feature type="region of interest" description="Disordered" evidence="5">
    <location>
        <begin position="70"/>
        <end position="93"/>
    </location>
</feature>
<dbReference type="GO" id="GO:0008270">
    <property type="term" value="F:zinc ion binding"/>
    <property type="evidence" value="ECO:0007669"/>
    <property type="project" value="UniProtKB-KW"/>
</dbReference>
<dbReference type="InterPro" id="IPR036869">
    <property type="entry name" value="J_dom_sf"/>
</dbReference>
<proteinExistence type="predicted"/>
<dbReference type="InterPro" id="IPR001623">
    <property type="entry name" value="DnaJ_domain"/>
</dbReference>
<dbReference type="SMART" id="SM00271">
    <property type="entry name" value="DnaJ"/>
    <property type="match status" value="1"/>
</dbReference>
<feature type="compositionally biased region" description="Pro residues" evidence="5">
    <location>
        <begin position="1789"/>
        <end position="1805"/>
    </location>
</feature>
<evidence type="ECO:0000259" key="7">
    <source>
        <dbReference type="PROSITE" id="PS50178"/>
    </source>
</evidence>
<feature type="domain" description="FYVE-type" evidence="7">
    <location>
        <begin position="325"/>
        <end position="385"/>
    </location>
</feature>
<reference evidence="8 9" key="1">
    <citation type="submission" date="2015-12" db="EMBL/GenBank/DDBJ databases">
        <title>The genome of Folsomia candida.</title>
        <authorList>
            <person name="Faddeeva A."/>
            <person name="Derks M.F."/>
            <person name="Anvar Y."/>
            <person name="Smit S."/>
            <person name="Van Straalen N."/>
            <person name="Roelofs D."/>
        </authorList>
    </citation>
    <scope>NUCLEOTIDE SEQUENCE [LARGE SCALE GENOMIC DNA]</scope>
    <source>
        <strain evidence="8 9">VU population</strain>
        <tissue evidence="8">Whole body</tissue>
    </source>
</reference>
<gene>
    <name evidence="8" type="ORF">Fcan01_17925</name>
</gene>
<dbReference type="Pfam" id="PF01363">
    <property type="entry name" value="FYVE"/>
    <property type="match status" value="1"/>
</dbReference>
<dbReference type="PROSITE" id="PS50076">
    <property type="entry name" value="DNAJ_2"/>
    <property type="match status" value="1"/>
</dbReference>
<dbReference type="PANTHER" id="PTHR24074">
    <property type="entry name" value="CO-CHAPERONE PROTEIN DJLA"/>
    <property type="match status" value="1"/>
</dbReference>
<dbReference type="EMBL" id="LNIX01000013">
    <property type="protein sequence ID" value="OXA47424.1"/>
    <property type="molecule type" value="Genomic_DNA"/>
</dbReference>
<dbReference type="SUPFAM" id="SSF57903">
    <property type="entry name" value="FYVE/PHD zinc finger"/>
    <property type="match status" value="1"/>
</dbReference>
<evidence type="ECO:0000256" key="5">
    <source>
        <dbReference type="SAM" id="MobiDB-lite"/>
    </source>
</evidence>
<evidence type="ECO:0000313" key="8">
    <source>
        <dbReference type="EMBL" id="OXA47424.1"/>
    </source>
</evidence>
<feature type="domain" description="J" evidence="6">
    <location>
        <begin position="6"/>
        <end position="67"/>
    </location>
</feature>
<keyword evidence="9" id="KW-1185">Reference proteome</keyword>
<keyword evidence="1" id="KW-0479">Metal-binding</keyword>
<evidence type="ECO:0000256" key="4">
    <source>
        <dbReference type="PROSITE-ProRule" id="PRU00091"/>
    </source>
</evidence>
<dbReference type="InterPro" id="IPR017455">
    <property type="entry name" value="Znf_FYVE-rel"/>
</dbReference>
<protein>
    <submittedName>
        <fullName evidence="8">DnaJ protein</fullName>
    </submittedName>
</protein>
<dbReference type="SUPFAM" id="SSF46565">
    <property type="entry name" value="Chaperone J-domain"/>
    <property type="match status" value="1"/>
</dbReference>
<feature type="region of interest" description="Disordered" evidence="5">
    <location>
        <begin position="1884"/>
        <end position="1903"/>
    </location>
</feature>
<feature type="region of interest" description="Disordered" evidence="5">
    <location>
        <begin position="1777"/>
        <end position="1811"/>
    </location>
</feature>